<dbReference type="SUPFAM" id="SSF53474">
    <property type="entry name" value="alpha/beta-Hydrolases"/>
    <property type="match status" value="1"/>
</dbReference>
<gene>
    <name evidence="2" type="ORF">METZ01_LOCUS176888</name>
</gene>
<sequence length="125" mass="13275">MDIIIEGKKTHATTGGRKGKADEPAVVFIHGAGMDRTAWQLQSRNVAHNGCRVFAVDLPGHGRSEGPPLKSIAEMADWVALFMDASETESAIIVGHSMGALIGLEVAARHPLKVNKLVLIGVAEK</sequence>
<proteinExistence type="predicted"/>
<evidence type="ECO:0000259" key="1">
    <source>
        <dbReference type="Pfam" id="PF00561"/>
    </source>
</evidence>
<dbReference type="InterPro" id="IPR000073">
    <property type="entry name" value="AB_hydrolase_1"/>
</dbReference>
<dbReference type="Pfam" id="PF00561">
    <property type="entry name" value="Abhydrolase_1"/>
    <property type="match status" value="1"/>
</dbReference>
<dbReference type="AlphaFoldDB" id="A0A382CDT7"/>
<dbReference type="PANTHER" id="PTHR43798">
    <property type="entry name" value="MONOACYLGLYCEROL LIPASE"/>
    <property type="match status" value="1"/>
</dbReference>
<feature type="domain" description="AB hydrolase-1" evidence="1">
    <location>
        <begin position="24"/>
        <end position="122"/>
    </location>
</feature>
<dbReference type="EMBL" id="UINC01033955">
    <property type="protein sequence ID" value="SVB24034.1"/>
    <property type="molecule type" value="Genomic_DNA"/>
</dbReference>
<reference evidence="2" key="1">
    <citation type="submission" date="2018-05" db="EMBL/GenBank/DDBJ databases">
        <authorList>
            <person name="Lanie J.A."/>
            <person name="Ng W.-L."/>
            <person name="Kazmierczak K.M."/>
            <person name="Andrzejewski T.M."/>
            <person name="Davidsen T.M."/>
            <person name="Wayne K.J."/>
            <person name="Tettelin H."/>
            <person name="Glass J.I."/>
            <person name="Rusch D."/>
            <person name="Podicherti R."/>
            <person name="Tsui H.-C.T."/>
            <person name="Winkler M.E."/>
        </authorList>
    </citation>
    <scope>NUCLEOTIDE SEQUENCE</scope>
</reference>
<dbReference type="InterPro" id="IPR029058">
    <property type="entry name" value="AB_hydrolase_fold"/>
</dbReference>
<dbReference type="InterPro" id="IPR050266">
    <property type="entry name" value="AB_hydrolase_sf"/>
</dbReference>
<dbReference type="PRINTS" id="PR00111">
    <property type="entry name" value="ABHYDROLASE"/>
</dbReference>
<dbReference type="Gene3D" id="3.40.50.1820">
    <property type="entry name" value="alpha/beta hydrolase"/>
    <property type="match status" value="1"/>
</dbReference>
<accession>A0A382CDT7</accession>
<dbReference type="GO" id="GO:0016020">
    <property type="term" value="C:membrane"/>
    <property type="evidence" value="ECO:0007669"/>
    <property type="project" value="TreeGrafter"/>
</dbReference>
<organism evidence="2">
    <name type="scientific">marine metagenome</name>
    <dbReference type="NCBI Taxonomy" id="408172"/>
    <lineage>
        <taxon>unclassified sequences</taxon>
        <taxon>metagenomes</taxon>
        <taxon>ecological metagenomes</taxon>
    </lineage>
</organism>
<protein>
    <recommendedName>
        <fullName evidence="1">AB hydrolase-1 domain-containing protein</fullName>
    </recommendedName>
</protein>
<name>A0A382CDT7_9ZZZZ</name>
<evidence type="ECO:0000313" key="2">
    <source>
        <dbReference type="EMBL" id="SVB24034.1"/>
    </source>
</evidence>
<dbReference type="PANTHER" id="PTHR43798:SF33">
    <property type="entry name" value="HYDROLASE, PUTATIVE (AFU_ORTHOLOGUE AFUA_2G14860)-RELATED"/>
    <property type="match status" value="1"/>
</dbReference>
<feature type="non-terminal residue" evidence="2">
    <location>
        <position position="125"/>
    </location>
</feature>